<comment type="function">
    <text evidence="1 13">Converts 2,5-diamino-6-(ribosylamino)-4(3h)-pyrimidinone 5'-phosphate into 5-amino-6-(ribosylamino)-2,4(1h,3h)-pyrimidinedione 5'-phosphate.</text>
</comment>
<keyword evidence="11 13" id="KW-0560">Oxidoreductase</keyword>
<keyword evidence="9 13" id="KW-0862">Zinc</keyword>
<dbReference type="Proteomes" id="UP000267535">
    <property type="component" value="Unassembled WGS sequence"/>
</dbReference>
<dbReference type="AlphaFoldDB" id="A0A3P1SJW9"/>
<dbReference type="PIRSF" id="PIRSF006769">
    <property type="entry name" value="RibD"/>
    <property type="match status" value="1"/>
</dbReference>
<dbReference type="UniPathway" id="UPA00275">
    <property type="reaction ID" value="UER00401"/>
</dbReference>
<feature type="binding site" evidence="16">
    <location>
        <position position="80"/>
    </location>
    <ligand>
        <name>Zn(2+)</name>
        <dbReference type="ChEBI" id="CHEBI:29105"/>
        <note>catalytic</note>
    </ligand>
</feature>
<evidence type="ECO:0000256" key="12">
    <source>
        <dbReference type="ARBA" id="ARBA00023268"/>
    </source>
</evidence>
<evidence type="ECO:0000256" key="11">
    <source>
        <dbReference type="ARBA" id="ARBA00023002"/>
    </source>
</evidence>
<comment type="similarity">
    <text evidence="5 13">In the C-terminal section; belongs to the HTP reductase family.</text>
</comment>
<dbReference type="GO" id="GO:0050661">
    <property type="term" value="F:NADP binding"/>
    <property type="evidence" value="ECO:0007669"/>
    <property type="project" value="InterPro"/>
</dbReference>
<evidence type="ECO:0000256" key="14">
    <source>
        <dbReference type="PIRSR" id="PIRSR006769-1"/>
    </source>
</evidence>
<dbReference type="PANTHER" id="PTHR38011">
    <property type="entry name" value="DIHYDROFOLATE REDUCTASE FAMILY PROTEIN (AFU_ORTHOLOGUE AFUA_8G06820)"/>
    <property type="match status" value="1"/>
</dbReference>
<dbReference type="InterPro" id="IPR011549">
    <property type="entry name" value="RibD_C"/>
</dbReference>
<dbReference type="PROSITE" id="PS51747">
    <property type="entry name" value="CYT_DCMP_DEAMINASES_2"/>
    <property type="match status" value="1"/>
</dbReference>
<dbReference type="Gene3D" id="3.40.430.10">
    <property type="entry name" value="Dihydrofolate Reductase, subunit A"/>
    <property type="match status" value="1"/>
</dbReference>
<dbReference type="InterPro" id="IPR016193">
    <property type="entry name" value="Cytidine_deaminase-like"/>
</dbReference>
<evidence type="ECO:0000256" key="4">
    <source>
        <dbReference type="ARBA" id="ARBA00005259"/>
    </source>
</evidence>
<feature type="binding site" evidence="15">
    <location>
        <begin position="305"/>
        <end position="311"/>
    </location>
    <ligand>
        <name>NADP(+)</name>
        <dbReference type="ChEBI" id="CHEBI:58349"/>
    </ligand>
</feature>
<dbReference type="GO" id="GO:0009231">
    <property type="term" value="P:riboflavin biosynthetic process"/>
    <property type="evidence" value="ECO:0007669"/>
    <property type="project" value="UniProtKB-UniPathway"/>
</dbReference>
<evidence type="ECO:0000256" key="13">
    <source>
        <dbReference type="PIRNR" id="PIRNR006769"/>
    </source>
</evidence>
<dbReference type="NCBIfam" id="TIGR00326">
    <property type="entry name" value="eubact_ribD"/>
    <property type="match status" value="1"/>
</dbReference>
<reference evidence="18 19" key="1">
    <citation type="submission" date="2018-11" db="EMBL/GenBank/DDBJ databases">
        <title>The draft genome sequence of Amphritea balenae JAMM 1525T.</title>
        <authorList>
            <person name="Fang Z."/>
            <person name="Zhang Y."/>
            <person name="Han X."/>
        </authorList>
    </citation>
    <scope>NUCLEOTIDE SEQUENCE [LARGE SCALE GENOMIC DNA]</scope>
    <source>
        <strain evidence="18 19">JAMM 1525</strain>
    </source>
</reference>
<keyword evidence="8 13" id="KW-0378">Hydrolase</keyword>
<evidence type="ECO:0000256" key="9">
    <source>
        <dbReference type="ARBA" id="ARBA00022833"/>
    </source>
</evidence>
<name>A0A3P1SJW9_9GAMM</name>
<keyword evidence="19" id="KW-1185">Reference proteome</keyword>
<comment type="similarity">
    <text evidence="4 13">In the N-terminal section; belongs to the cytidine and deoxycytidylate deaminase family.</text>
</comment>
<feature type="binding site" evidence="15">
    <location>
        <position position="159"/>
    </location>
    <ligand>
        <name>NADP(+)</name>
        <dbReference type="ChEBI" id="CHEBI:58349"/>
    </ligand>
</feature>
<feature type="binding site" evidence="15">
    <location>
        <position position="189"/>
    </location>
    <ligand>
        <name>substrate</name>
    </ligand>
</feature>
<keyword evidence="6 13" id="KW-0686">Riboflavin biosynthesis</keyword>
<dbReference type="Pfam" id="PF00383">
    <property type="entry name" value="dCMP_cyt_deam_1"/>
    <property type="match status" value="1"/>
</dbReference>
<gene>
    <name evidence="18" type="primary">ribD</name>
    <name evidence="18" type="ORF">EHS89_18810</name>
</gene>
<evidence type="ECO:0000313" key="19">
    <source>
        <dbReference type="Proteomes" id="UP000267535"/>
    </source>
</evidence>
<evidence type="ECO:0000256" key="16">
    <source>
        <dbReference type="PIRSR" id="PIRSR006769-3"/>
    </source>
</evidence>
<comment type="catalytic activity">
    <reaction evidence="13">
        <text>5-amino-6-(5-phospho-D-ribitylamino)uracil + NADP(+) = 5-amino-6-(5-phospho-D-ribosylamino)uracil + NADPH + H(+)</text>
        <dbReference type="Rhea" id="RHEA:17845"/>
        <dbReference type="ChEBI" id="CHEBI:15378"/>
        <dbReference type="ChEBI" id="CHEBI:57783"/>
        <dbReference type="ChEBI" id="CHEBI:58349"/>
        <dbReference type="ChEBI" id="CHEBI:58421"/>
        <dbReference type="ChEBI" id="CHEBI:58453"/>
        <dbReference type="EC" id="1.1.1.193"/>
    </reaction>
</comment>
<evidence type="ECO:0000256" key="2">
    <source>
        <dbReference type="ARBA" id="ARBA00004882"/>
    </source>
</evidence>
<feature type="binding site" evidence="15">
    <location>
        <position position="303"/>
    </location>
    <ligand>
        <name>substrate</name>
    </ligand>
</feature>
<evidence type="ECO:0000313" key="18">
    <source>
        <dbReference type="EMBL" id="RRC97260.1"/>
    </source>
</evidence>
<organism evidence="18 19">
    <name type="scientific">Amphritea balenae</name>
    <dbReference type="NCBI Taxonomy" id="452629"/>
    <lineage>
        <taxon>Bacteria</taxon>
        <taxon>Pseudomonadati</taxon>
        <taxon>Pseudomonadota</taxon>
        <taxon>Gammaproteobacteria</taxon>
        <taxon>Oceanospirillales</taxon>
        <taxon>Oceanospirillaceae</taxon>
        <taxon>Amphritea</taxon>
    </lineage>
</organism>
<feature type="active site" description="Proton donor" evidence="14">
    <location>
        <position position="57"/>
    </location>
</feature>
<dbReference type="InterPro" id="IPR016192">
    <property type="entry name" value="APOBEC/CMP_deaminase_Zn-bd"/>
</dbReference>
<dbReference type="RefSeq" id="WP_124927718.1">
    <property type="nucleotide sequence ID" value="NZ_BMOH01000002.1"/>
</dbReference>
<dbReference type="EMBL" id="RQXV01000013">
    <property type="protein sequence ID" value="RRC97260.1"/>
    <property type="molecule type" value="Genomic_DNA"/>
</dbReference>
<evidence type="ECO:0000256" key="1">
    <source>
        <dbReference type="ARBA" id="ARBA00002151"/>
    </source>
</evidence>
<protein>
    <recommendedName>
        <fullName evidence="13">Riboflavin biosynthesis protein RibD</fullName>
    </recommendedName>
    <domain>
        <recommendedName>
            <fullName evidence="13">Diaminohydroxyphosphoribosylaminopyrimidine deaminase</fullName>
            <shortName evidence="13">DRAP deaminase</shortName>
            <ecNumber evidence="13">3.5.4.26</ecNumber>
        </recommendedName>
        <alternativeName>
            <fullName evidence="13">Riboflavin-specific deaminase</fullName>
        </alternativeName>
    </domain>
    <domain>
        <recommendedName>
            <fullName evidence="13">5-amino-6-(5-phosphoribosylamino)uracil reductase</fullName>
            <ecNumber evidence="13">1.1.1.193</ecNumber>
        </recommendedName>
        <alternativeName>
            <fullName evidence="13">HTP reductase</fullName>
        </alternativeName>
    </domain>
</protein>
<feature type="binding site" evidence="15">
    <location>
        <position position="173"/>
    </location>
    <ligand>
        <name>substrate</name>
    </ligand>
</feature>
<feature type="domain" description="CMP/dCMP-type deaminase" evidence="17">
    <location>
        <begin position="6"/>
        <end position="128"/>
    </location>
</feature>
<dbReference type="GO" id="GO:0008703">
    <property type="term" value="F:5-amino-6-(5-phosphoribosylamino)uracil reductase activity"/>
    <property type="evidence" value="ECO:0007669"/>
    <property type="project" value="UniProtKB-EC"/>
</dbReference>
<evidence type="ECO:0000256" key="6">
    <source>
        <dbReference type="ARBA" id="ARBA00022619"/>
    </source>
</evidence>
<comment type="pathway">
    <text evidence="2 13">Cofactor biosynthesis; riboflavin biosynthesis; 5-amino-6-(D-ribitylamino)uracil from GTP: step 2/4.</text>
</comment>
<dbReference type="Gene3D" id="3.40.140.10">
    <property type="entry name" value="Cytidine Deaminase, domain 2"/>
    <property type="match status" value="1"/>
</dbReference>
<dbReference type="CDD" id="cd01284">
    <property type="entry name" value="Riboflavin_deaminase-reductase"/>
    <property type="match status" value="1"/>
</dbReference>
<dbReference type="PANTHER" id="PTHR38011:SF7">
    <property type="entry name" value="2,5-DIAMINO-6-RIBOSYLAMINO-4(3H)-PYRIMIDINONE 5'-PHOSPHATE REDUCTASE"/>
    <property type="match status" value="1"/>
</dbReference>
<dbReference type="EC" id="3.5.4.26" evidence="13"/>
<dbReference type="SUPFAM" id="SSF53927">
    <property type="entry name" value="Cytidine deaminase-like"/>
    <property type="match status" value="1"/>
</dbReference>
<feature type="binding site" evidence="16">
    <location>
        <position position="55"/>
    </location>
    <ligand>
        <name>Zn(2+)</name>
        <dbReference type="ChEBI" id="CHEBI:29105"/>
        <note>catalytic</note>
    </ligand>
</feature>
<dbReference type="NCBIfam" id="TIGR00227">
    <property type="entry name" value="ribD_Cterm"/>
    <property type="match status" value="1"/>
</dbReference>
<comment type="cofactor">
    <cofactor evidence="13 16">
        <name>Zn(2+)</name>
        <dbReference type="ChEBI" id="CHEBI:29105"/>
    </cofactor>
    <text evidence="13 16">Binds 1 zinc ion.</text>
</comment>
<comment type="catalytic activity">
    <reaction evidence="13">
        <text>2,5-diamino-6-hydroxy-4-(5-phosphoribosylamino)-pyrimidine + H2O + H(+) = 5-amino-6-(5-phospho-D-ribosylamino)uracil + NH4(+)</text>
        <dbReference type="Rhea" id="RHEA:21868"/>
        <dbReference type="ChEBI" id="CHEBI:15377"/>
        <dbReference type="ChEBI" id="CHEBI:15378"/>
        <dbReference type="ChEBI" id="CHEBI:28938"/>
        <dbReference type="ChEBI" id="CHEBI:58453"/>
        <dbReference type="ChEBI" id="CHEBI:58614"/>
        <dbReference type="EC" id="3.5.4.26"/>
    </reaction>
</comment>
<evidence type="ECO:0000256" key="15">
    <source>
        <dbReference type="PIRSR" id="PIRSR006769-2"/>
    </source>
</evidence>
<dbReference type="Pfam" id="PF01872">
    <property type="entry name" value="RibD_C"/>
    <property type="match status" value="1"/>
</dbReference>
<evidence type="ECO:0000256" key="8">
    <source>
        <dbReference type="ARBA" id="ARBA00022801"/>
    </source>
</evidence>
<dbReference type="InterPro" id="IPR004794">
    <property type="entry name" value="Eubact_RibD"/>
</dbReference>
<feature type="binding site" evidence="15">
    <location>
        <position position="175"/>
    </location>
    <ligand>
        <name>NADP(+)</name>
        <dbReference type="ChEBI" id="CHEBI:58349"/>
    </ligand>
</feature>
<dbReference type="GO" id="GO:0008835">
    <property type="term" value="F:diaminohydroxyphosphoribosylaminopyrimidine deaminase activity"/>
    <property type="evidence" value="ECO:0007669"/>
    <property type="project" value="UniProtKB-EC"/>
</dbReference>
<evidence type="ECO:0000256" key="10">
    <source>
        <dbReference type="ARBA" id="ARBA00022857"/>
    </source>
</evidence>
<accession>A0A3P1SJW9</accession>
<dbReference type="InterPro" id="IPR050765">
    <property type="entry name" value="Riboflavin_Biosynth_HTPR"/>
</dbReference>
<proteinExistence type="inferred from homology"/>
<keyword evidence="7 13" id="KW-0479">Metal-binding</keyword>
<dbReference type="InterPro" id="IPR002734">
    <property type="entry name" value="RibDG_C"/>
</dbReference>
<feature type="binding site" evidence="15">
    <location>
        <position position="212"/>
    </location>
    <ligand>
        <name>substrate</name>
    </ligand>
</feature>
<keyword evidence="10 13" id="KW-0521">NADP</keyword>
<keyword evidence="12" id="KW-0511">Multifunctional enzyme</keyword>
<dbReference type="InterPro" id="IPR002125">
    <property type="entry name" value="CMP_dCMP_dom"/>
</dbReference>
<evidence type="ECO:0000256" key="3">
    <source>
        <dbReference type="ARBA" id="ARBA00004910"/>
    </source>
</evidence>
<comment type="pathway">
    <text evidence="3 13">Cofactor biosynthesis; riboflavin biosynthesis; 5-amino-6-(D-ribitylamino)uracil from GTP: step 3/4.</text>
</comment>
<dbReference type="InterPro" id="IPR024072">
    <property type="entry name" value="DHFR-like_dom_sf"/>
</dbReference>
<dbReference type="GO" id="GO:0008270">
    <property type="term" value="F:zinc ion binding"/>
    <property type="evidence" value="ECO:0007669"/>
    <property type="project" value="InterPro"/>
</dbReference>
<feature type="binding site" evidence="16">
    <location>
        <position position="89"/>
    </location>
    <ligand>
        <name>Zn(2+)</name>
        <dbReference type="ChEBI" id="CHEBI:29105"/>
        <note>catalytic</note>
    </ligand>
</feature>
<dbReference type="PROSITE" id="PS00903">
    <property type="entry name" value="CYT_DCMP_DEAMINASES_1"/>
    <property type="match status" value="1"/>
</dbReference>
<comment type="caution">
    <text evidence="18">The sequence shown here is derived from an EMBL/GenBank/DDBJ whole genome shotgun (WGS) entry which is preliminary data.</text>
</comment>
<dbReference type="EC" id="1.1.1.193" evidence="13"/>
<dbReference type="FunFam" id="3.40.140.10:FF:000025">
    <property type="entry name" value="Riboflavin biosynthesis protein RibD"/>
    <property type="match status" value="1"/>
</dbReference>
<evidence type="ECO:0000256" key="5">
    <source>
        <dbReference type="ARBA" id="ARBA00007417"/>
    </source>
</evidence>
<feature type="binding site" evidence="15">
    <location>
        <position position="205"/>
    </location>
    <ligand>
        <name>NADP(+)</name>
        <dbReference type="ChEBI" id="CHEBI:58349"/>
    </ligand>
</feature>
<feature type="binding site" evidence="15">
    <location>
        <position position="209"/>
    </location>
    <ligand>
        <name>substrate</name>
    </ligand>
</feature>
<dbReference type="SUPFAM" id="SSF53597">
    <property type="entry name" value="Dihydrofolate reductase-like"/>
    <property type="match status" value="1"/>
</dbReference>
<feature type="binding site" evidence="15">
    <location>
        <position position="236"/>
    </location>
    <ligand>
        <name>NADP(+)</name>
        <dbReference type="ChEBI" id="CHEBI:58349"/>
    </ligand>
</feature>
<evidence type="ECO:0000259" key="17">
    <source>
        <dbReference type="PROSITE" id="PS51747"/>
    </source>
</evidence>
<evidence type="ECO:0000256" key="7">
    <source>
        <dbReference type="ARBA" id="ARBA00022723"/>
    </source>
</evidence>
<dbReference type="OrthoDB" id="9800865at2"/>
<sequence length="375" mass="40231">MANWSAADHQFMSRAVQIAWQGLYTTEPNPRVGCVLVKDGVAIAEGWHQIAGEGHAEVNALRSAGDNATGCTAYVTLEPCSHFGKTPPCADGLINAGVSEVIVGMVDPNPQVSGKGISKLEQAGIQVRSGLMESQCRELNPGFIKRMASGMPYVRLKMAASLDGRTAMASGESQWITGPLARQDVQRLRARSSAIISGVGSIIKDDSSLTVRESELGLANAEQIVSRQPLRVVLDSAGRMPGSAKMLTLPGNTLIVSCVPVPAYIDGLDRVEWLKLPAADGGIDLSLLLQELAKRDCNEVLVETGATLAGAFIDAQLVDEFVLYQAMKLLGSRARPMFLLPFDRMSEQVGFDLRDSRMLGDDIRLTLVPKKESKA</sequence>